<dbReference type="AlphaFoldDB" id="A0A9D1PUD1"/>
<reference evidence="2" key="1">
    <citation type="journal article" date="2021" name="PeerJ">
        <title>Extensive microbial diversity within the chicken gut microbiome revealed by metagenomics and culture.</title>
        <authorList>
            <person name="Gilroy R."/>
            <person name="Ravi A."/>
            <person name="Getino M."/>
            <person name="Pursley I."/>
            <person name="Horton D.L."/>
            <person name="Alikhan N.F."/>
            <person name="Baker D."/>
            <person name="Gharbi K."/>
            <person name="Hall N."/>
            <person name="Watson M."/>
            <person name="Adriaenssens E.M."/>
            <person name="Foster-Nyarko E."/>
            <person name="Jarju S."/>
            <person name="Secka A."/>
            <person name="Antonio M."/>
            <person name="Oren A."/>
            <person name="Chaudhuri R.R."/>
            <person name="La Ragione R."/>
            <person name="Hildebrand F."/>
            <person name="Pallen M.J."/>
        </authorList>
    </citation>
    <scope>NUCLEOTIDE SEQUENCE</scope>
    <source>
        <strain evidence="2">Gambia11-129</strain>
    </source>
</reference>
<keyword evidence="1" id="KW-1277">Toxin-antitoxin system</keyword>
<comment type="caution">
    <text evidence="2">The sequence shown here is derived from an EMBL/GenBank/DDBJ whole genome shotgun (WGS) entry which is preliminary data.</text>
</comment>
<proteinExistence type="predicted"/>
<dbReference type="EMBL" id="DXHU01000014">
    <property type="protein sequence ID" value="HIV98752.1"/>
    <property type="molecule type" value="Genomic_DNA"/>
</dbReference>
<accession>A0A9D1PUD1</accession>
<sequence length="44" mass="5255">MKEVENLKGFLRYLVGDWRVICDIVVEEVVIHVIDVGHRREVYK</sequence>
<organism evidence="2 3">
    <name type="scientific">Candidatus Ornithospirochaeta avicola</name>
    <dbReference type="NCBI Taxonomy" id="2840896"/>
    <lineage>
        <taxon>Bacteria</taxon>
        <taxon>Pseudomonadati</taxon>
        <taxon>Spirochaetota</taxon>
        <taxon>Spirochaetia</taxon>
        <taxon>Spirochaetales</taxon>
        <taxon>Spirochaetaceae</taxon>
        <taxon>Spirochaetaceae incertae sedis</taxon>
        <taxon>Candidatus Ornithospirochaeta</taxon>
    </lineage>
</organism>
<name>A0A9D1PUD1_9SPIO</name>
<evidence type="ECO:0000313" key="3">
    <source>
        <dbReference type="Proteomes" id="UP000823936"/>
    </source>
</evidence>
<gene>
    <name evidence="2" type="ORF">IAB12_03100</name>
</gene>
<dbReference type="InterPro" id="IPR007712">
    <property type="entry name" value="RelE/ParE_toxin"/>
</dbReference>
<reference evidence="2" key="2">
    <citation type="submission" date="2021-04" db="EMBL/GenBank/DDBJ databases">
        <authorList>
            <person name="Gilroy R."/>
        </authorList>
    </citation>
    <scope>NUCLEOTIDE SEQUENCE</scope>
    <source>
        <strain evidence="2">Gambia11-129</strain>
    </source>
</reference>
<evidence type="ECO:0000313" key="2">
    <source>
        <dbReference type="EMBL" id="HIV98752.1"/>
    </source>
</evidence>
<dbReference type="Gene3D" id="3.30.2310.20">
    <property type="entry name" value="RelE-like"/>
    <property type="match status" value="1"/>
</dbReference>
<dbReference type="InterPro" id="IPR035093">
    <property type="entry name" value="RelE/ParE_toxin_dom_sf"/>
</dbReference>
<dbReference type="Proteomes" id="UP000823936">
    <property type="component" value="Unassembled WGS sequence"/>
</dbReference>
<evidence type="ECO:0000256" key="1">
    <source>
        <dbReference type="ARBA" id="ARBA00022649"/>
    </source>
</evidence>
<dbReference type="Pfam" id="PF05016">
    <property type="entry name" value="ParE_toxin"/>
    <property type="match status" value="1"/>
</dbReference>
<protein>
    <submittedName>
        <fullName evidence="2">Type II toxin-antitoxin system RelE/ParE family toxin</fullName>
    </submittedName>
</protein>
<dbReference type="SUPFAM" id="SSF143011">
    <property type="entry name" value="RelE-like"/>
    <property type="match status" value="1"/>
</dbReference>